<dbReference type="AlphaFoldDB" id="A0ABD2I4K5"/>
<keyword evidence="5 10" id="KW-0547">Nucleotide-binding</keyword>
<comment type="function">
    <text evidence="10">Acts as one of several non-catalytic accessory components of the cytoplasmic dynein 1 complex that are thought to be involved in linking dynein to cargos and to adapter proteins that regulate dynein function. Cytoplasmic dynein 1 acts as a motor for the intracellular retrograde motility of vesicles and organelles along microtubules. May play a role in binding dynein to membranous organelles or chromosomes.</text>
</comment>
<dbReference type="EMBL" id="JBICCN010000357">
    <property type="protein sequence ID" value="KAL3074211.1"/>
    <property type="molecule type" value="Genomic_DNA"/>
</dbReference>
<evidence type="ECO:0000313" key="14">
    <source>
        <dbReference type="Proteomes" id="UP001620645"/>
    </source>
</evidence>
<accession>A0ABD2I4K5</accession>
<comment type="subcellular location">
    <subcellularLocation>
        <location evidence="1 10">Cytoplasm</location>
        <location evidence="1 10">Cytoskeleton</location>
    </subcellularLocation>
</comment>
<comment type="subunit">
    <text evidence="10">Homodimer. The cytoplasmic dynein 1 complex consists of two catalytic heavy chains (HCs) and a number of non-catalytic subunits presented by intermediate chains (ICs).</text>
</comment>
<feature type="compositionally biased region" description="Polar residues" evidence="11">
    <location>
        <begin position="395"/>
        <end position="431"/>
    </location>
</feature>
<dbReference type="PANTHER" id="PTHR12688:SF0">
    <property type="entry name" value="DYNEIN LIGHT INTERMEDIATE CHAIN"/>
    <property type="match status" value="1"/>
</dbReference>
<evidence type="ECO:0000256" key="6">
    <source>
        <dbReference type="ARBA" id="ARBA00022840"/>
    </source>
</evidence>
<keyword evidence="3 10" id="KW-0963">Cytoplasm</keyword>
<dbReference type="PROSITE" id="PS50003">
    <property type="entry name" value="PH_DOMAIN"/>
    <property type="match status" value="1"/>
</dbReference>
<dbReference type="Pfam" id="PF05783">
    <property type="entry name" value="DLIC"/>
    <property type="match status" value="3"/>
</dbReference>
<dbReference type="InterPro" id="IPR001849">
    <property type="entry name" value="PH_domain"/>
</dbReference>
<organism evidence="13 14">
    <name type="scientific">Heterodera schachtii</name>
    <name type="common">Sugarbeet cyst nematode worm</name>
    <name type="synonym">Tylenchus schachtii</name>
    <dbReference type="NCBI Taxonomy" id="97005"/>
    <lineage>
        <taxon>Eukaryota</taxon>
        <taxon>Metazoa</taxon>
        <taxon>Ecdysozoa</taxon>
        <taxon>Nematoda</taxon>
        <taxon>Chromadorea</taxon>
        <taxon>Rhabditida</taxon>
        <taxon>Tylenchina</taxon>
        <taxon>Tylenchomorpha</taxon>
        <taxon>Tylenchoidea</taxon>
        <taxon>Heteroderidae</taxon>
        <taxon>Heteroderinae</taxon>
        <taxon>Heterodera</taxon>
    </lineage>
</organism>
<keyword evidence="8 10" id="KW-0505">Motor protein</keyword>
<name>A0ABD2I4K5_HETSC</name>
<evidence type="ECO:0000259" key="12">
    <source>
        <dbReference type="PROSITE" id="PS50003"/>
    </source>
</evidence>
<gene>
    <name evidence="13" type="ORF">niasHS_015041</name>
</gene>
<sequence length="439" mass="47502">MILTATQQQSTESDIWLRTLQEVSSKSNTVVRASVVLLGNERCGKSLLANRLTRGERSGQSSVLEYNYLQIQADTDASYAYQLGGGAASGLLGPTDSTDLPLWILDGKDECAPLLRFTLPPSLSKCVVCLCASMEQPGNIIPALSKWYRLLDEQIRLHYQPEEIVQARQAQIRFWQEYMEPIESMHHSTATLAESNATIVAGGGGGVNGTASDLDSSPLLLPPEKGILEENCGVILIVTINKSDMHTDLSAEQLDRLQYHVRKFCLQHGAALRDRIFVPTGWDSDQKLSIIKEALVGSDLLDVPMLAQQSNDASPFSNYRATGEREVEAEDEQSFLARLYTIALDGSVSGQSSTGGGQQSPRRPGGDVGKGPGDNTMLANFFSSLLKDKDHHQRSPASSVKSGHSGTGGTSNVLAVADSNQQVNPQQTTAPVESEEVEE</sequence>
<comment type="caution">
    <text evidence="13">The sequence shown here is derived from an EMBL/GenBank/DDBJ whole genome shotgun (WGS) entry which is preliminary data.</text>
</comment>
<dbReference type="GO" id="GO:0005524">
    <property type="term" value="F:ATP binding"/>
    <property type="evidence" value="ECO:0007669"/>
    <property type="project" value="UniProtKB-KW"/>
</dbReference>
<keyword evidence="6 10" id="KW-0067">ATP-binding</keyword>
<keyword evidence="9 10" id="KW-0206">Cytoskeleton</keyword>
<evidence type="ECO:0000256" key="9">
    <source>
        <dbReference type="ARBA" id="ARBA00023212"/>
    </source>
</evidence>
<evidence type="ECO:0000256" key="11">
    <source>
        <dbReference type="SAM" id="MobiDB-lite"/>
    </source>
</evidence>
<feature type="compositionally biased region" description="Polar residues" evidence="11">
    <location>
        <begin position="311"/>
        <end position="320"/>
    </location>
</feature>
<comment type="similarity">
    <text evidence="10">Belongs to the dynein light intermediate chain family.</text>
</comment>
<evidence type="ECO:0000256" key="4">
    <source>
        <dbReference type="ARBA" id="ARBA00022701"/>
    </source>
</evidence>
<keyword evidence="14" id="KW-1185">Reference proteome</keyword>
<evidence type="ECO:0000256" key="8">
    <source>
        <dbReference type="ARBA" id="ARBA00023175"/>
    </source>
</evidence>
<feature type="region of interest" description="Disordered" evidence="11">
    <location>
        <begin position="311"/>
        <end position="330"/>
    </location>
</feature>
<dbReference type="InterPro" id="IPR008467">
    <property type="entry name" value="Dynein1_light_intermed_chain"/>
</dbReference>
<evidence type="ECO:0000256" key="1">
    <source>
        <dbReference type="ARBA" id="ARBA00004245"/>
    </source>
</evidence>
<keyword evidence="4 10" id="KW-0493">Microtubule</keyword>
<dbReference type="Proteomes" id="UP001620645">
    <property type="component" value="Unassembled WGS sequence"/>
</dbReference>
<protein>
    <recommendedName>
        <fullName evidence="10">Dynein light intermediate chain</fullName>
    </recommendedName>
</protein>
<dbReference type="PANTHER" id="PTHR12688">
    <property type="entry name" value="DYNEIN LIGHT INTERMEDIATE CHAIN"/>
    <property type="match status" value="1"/>
</dbReference>
<dbReference type="GO" id="GO:0005868">
    <property type="term" value="C:cytoplasmic dynein complex"/>
    <property type="evidence" value="ECO:0007669"/>
    <property type="project" value="UniProtKB-UniRule"/>
</dbReference>
<reference evidence="13 14" key="1">
    <citation type="submission" date="2024-10" db="EMBL/GenBank/DDBJ databases">
        <authorList>
            <person name="Kim D."/>
        </authorList>
    </citation>
    <scope>NUCLEOTIDE SEQUENCE [LARGE SCALE GENOMIC DNA]</scope>
    <source>
        <strain evidence="13">Taebaek</strain>
    </source>
</reference>
<evidence type="ECO:0000256" key="2">
    <source>
        <dbReference type="ARBA" id="ARBA00022448"/>
    </source>
</evidence>
<evidence type="ECO:0000256" key="10">
    <source>
        <dbReference type="RuleBase" id="RU366047"/>
    </source>
</evidence>
<dbReference type="GO" id="GO:0005874">
    <property type="term" value="C:microtubule"/>
    <property type="evidence" value="ECO:0007669"/>
    <property type="project" value="UniProtKB-KW"/>
</dbReference>
<evidence type="ECO:0000256" key="7">
    <source>
        <dbReference type="ARBA" id="ARBA00023017"/>
    </source>
</evidence>
<evidence type="ECO:0000313" key="13">
    <source>
        <dbReference type="EMBL" id="KAL3074211.1"/>
    </source>
</evidence>
<proteinExistence type="inferred from homology"/>
<dbReference type="InterPro" id="IPR022780">
    <property type="entry name" value="Dynein_light_int_chain"/>
</dbReference>
<evidence type="ECO:0000256" key="5">
    <source>
        <dbReference type="ARBA" id="ARBA00022741"/>
    </source>
</evidence>
<feature type="domain" description="PH" evidence="12">
    <location>
        <begin position="1"/>
        <end position="25"/>
    </location>
</feature>
<keyword evidence="7 10" id="KW-0243">Dynein</keyword>
<evidence type="ECO:0000256" key="3">
    <source>
        <dbReference type="ARBA" id="ARBA00022490"/>
    </source>
</evidence>
<feature type="region of interest" description="Disordered" evidence="11">
    <location>
        <begin position="348"/>
        <end position="439"/>
    </location>
</feature>
<keyword evidence="2 10" id="KW-0813">Transport</keyword>